<dbReference type="eggNOG" id="ENOG502S8H4">
    <property type="taxonomic scope" value="Eukaryota"/>
</dbReference>
<keyword evidence="2" id="KW-0812">Transmembrane</keyword>
<name>R0FRW5_9BRAS</name>
<evidence type="ECO:0000256" key="2">
    <source>
        <dbReference type="SAM" id="Phobius"/>
    </source>
</evidence>
<dbReference type="PANTHER" id="PTHR33982">
    <property type="entry name" value="OUTER ENVELOPE MEMBRANE PROTEIN 7-RELATED"/>
    <property type="match status" value="1"/>
</dbReference>
<feature type="compositionally biased region" description="Polar residues" evidence="1">
    <location>
        <begin position="97"/>
        <end position="106"/>
    </location>
</feature>
<keyword evidence="2" id="KW-0472">Membrane</keyword>
<sequence>PIRSPNWPTIISVKPIIQYYTAERFDSTDARKEDDDAAMGKASGAKQATVVVAALAFGWLAIEIAFKPFLDKFRSSIDQSDPSKDPDDFESDADAATTKTPSDQSL</sequence>
<dbReference type="GO" id="GO:0009707">
    <property type="term" value="C:chloroplast outer membrane"/>
    <property type="evidence" value="ECO:0007669"/>
    <property type="project" value="TreeGrafter"/>
</dbReference>
<dbReference type="OrthoDB" id="754892at2759"/>
<evidence type="ECO:0000313" key="3">
    <source>
        <dbReference type="EMBL" id="EOA24991.1"/>
    </source>
</evidence>
<reference evidence="4" key="1">
    <citation type="journal article" date="2013" name="Nat. Genet.">
        <title>The Capsella rubella genome and the genomic consequences of rapid mating system evolution.</title>
        <authorList>
            <person name="Slotte T."/>
            <person name="Hazzouri K.M."/>
            <person name="Agren J.A."/>
            <person name="Koenig D."/>
            <person name="Maumus F."/>
            <person name="Guo Y.L."/>
            <person name="Steige K."/>
            <person name="Platts A.E."/>
            <person name="Escobar J.S."/>
            <person name="Newman L.K."/>
            <person name="Wang W."/>
            <person name="Mandakova T."/>
            <person name="Vello E."/>
            <person name="Smith L.M."/>
            <person name="Henz S.R."/>
            <person name="Steffen J."/>
            <person name="Takuno S."/>
            <person name="Brandvain Y."/>
            <person name="Coop G."/>
            <person name="Andolfatto P."/>
            <person name="Hu T.T."/>
            <person name="Blanchette M."/>
            <person name="Clark R.M."/>
            <person name="Quesneville H."/>
            <person name="Nordborg M."/>
            <person name="Gaut B.S."/>
            <person name="Lysak M.A."/>
            <person name="Jenkins J."/>
            <person name="Grimwood J."/>
            <person name="Chapman J."/>
            <person name="Prochnik S."/>
            <person name="Shu S."/>
            <person name="Rokhsar D."/>
            <person name="Schmutz J."/>
            <person name="Weigel D."/>
            <person name="Wright S.I."/>
        </authorList>
    </citation>
    <scope>NUCLEOTIDE SEQUENCE [LARGE SCALE GENOMIC DNA]</scope>
    <source>
        <strain evidence="4">cv. Monte Gargano</strain>
    </source>
</reference>
<feature type="non-terminal residue" evidence="3">
    <location>
        <position position="1"/>
    </location>
</feature>
<feature type="region of interest" description="Disordered" evidence="1">
    <location>
        <begin position="77"/>
        <end position="106"/>
    </location>
</feature>
<protein>
    <submittedName>
        <fullName evidence="3">Uncharacterized protein</fullName>
    </submittedName>
</protein>
<evidence type="ECO:0000313" key="4">
    <source>
        <dbReference type="Proteomes" id="UP000029121"/>
    </source>
</evidence>
<dbReference type="Proteomes" id="UP000029121">
    <property type="component" value="Unassembled WGS sequence"/>
</dbReference>
<keyword evidence="4" id="KW-1185">Reference proteome</keyword>
<evidence type="ECO:0000256" key="1">
    <source>
        <dbReference type="SAM" id="MobiDB-lite"/>
    </source>
</evidence>
<dbReference type="PANTHER" id="PTHR33982:SF5">
    <property type="entry name" value="OUTER ENVELOPE MEMBRANE PROTEIN 7"/>
    <property type="match status" value="1"/>
</dbReference>
<feature type="transmembrane region" description="Helical" evidence="2">
    <location>
        <begin position="48"/>
        <end position="66"/>
    </location>
</feature>
<dbReference type="KEGG" id="crb:17886347"/>
<feature type="compositionally biased region" description="Basic and acidic residues" evidence="1">
    <location>
        <begin position="77"/>
        <end position="86"/>
    </location>
</feature>
<organism evidence="3 4">
    <name type="scientific">Capsella rubella</name>
    <dbReference type="NCBI Taxonomy" id="81985"/>
    <lineage>
        <taxon>Eukaryota</taxon>
        <taxon>Viridiplantae</taxon>
        <taxon>Streptophyta</taxon>
        <taxon>Embryophyta</taxon>
        <taxon>Tracheophyta</taxon>
        <taxon>Spermatophyta</taxon>
        <taxon>Magnoliopsida</taxon>
        <taxon>eudicotyledons</taxon>
        <taxon>Gunneridae</taxon>
        <taxon>Pentapetalae</taxon>
        <taxon>rosids</taxon>
        <taxon>malvids</taxon>
        <taxon>Brassicales</taxon>
        <taxon>Brassicaceae</taxon>
        <taxon>Camelineae</taxon>
        <taxon>Capsella</taxon>
    </lineage>
</organism>
<keyword evidence="2" id="KW-1133">Transmembrane helix</keyword>
<accession>R0FRW5</accession>
<dbReference type="EMBL" id="KB870809">
    <property type="protein sequence ID" value="EOA24991.1"/>
    <property type="molecule type" value="Genomic_DNA"/>
</dbReference>
<dbReference type="AlphaFoldDB" id="R0FRW5"/>
<gene>
    <name evidence="3" type="ORF">CARUB_v10018288mg</name>
</gene>
<proteinExistence type="predicted"/>
<dbReference type="InterPro" id="IPR038944">
    <property type="entry name" value="OEP7-like"/>
</dbReference>
<dbReference type="STRING" id="81985.R0FRW5"/>